<dbReference type="AlphaFoldDB" id="A0A1G2QP23"/>
<dbReference type="GO" id="GO:0046872">
    <property type="term" value="F:metal ion binding"/>
    <property type="evidence" value="ECO:0007669"/>
    <property type="project" value="UniProtKB-KW"/>
</dbReference>
<dbReference type="GO" id="GO:0003723">
    <property type="term" value="F:RNA binding"/>
    <property type="evidence" value="ECO:0007669"/>
    <property type="project" value="UniProtKB-UniRule"/>
</dbReference>
<evidence type="ECO:0000256" key="8">
    <source>
        <dbReference type="ARBA" id="ARBA00022723"/>
    </source>
</evidence>
<comment type="caution">
    <text evidence="15">The sequence shown here is derived from an EMBL/GenBank/DDBJ whole genome shotgun (WGS) entry which is preliminary data.</text>
</comment>
<keyword evidence="10 12" id="KW-0378">Hydrolase</keyword>
<dbReference type="EMBL" id="MHTO01000027">
    <property type="protein sequence ID" value="OHA61849.1"/>
    <property type="molecule type" value="Genomic_DNA"/>
</dbReference>
<dbReference type="PANTHER" id="PTHR10954:SF18">
    <property type="entry name" value="RIBONUCLEASE HII"/>
    <property type="match status" value="1"/>
</dbReference>
<comment type="function">
    <text evidence="3 13">Endonuclease that specifically degrades the RNA of RNA-DNA hybrids.</text>
</comment>
<comment type="cofactor">
    <cofactor evidence="2">
        <name>Mg(2+)</name>
        <dbReference type="ChEBI" id="CHEBI:18420"/>
    </cofactor>
</comment>
<keyword evidence="6" id="KW-0963">Cytoplasm</keyword>
<evidence type="ECO:0000256" key="10">
    <source>
        <dbReference type="ARBA" id="ARBA00022801"/>
    </source>
</evidence>
<evidence type="ECO:0000256" key="6">
    <source>
        <dbReference type="ARBA" id="ARBA00022490"/>
    </source>
</evidence>
<dbReference type="PANTHER" id="PTHR10954">
    <property type="entry name" value="RIBONUCLEASE H2 SUBUNIT A"/>
    <property type="match status" value="1"/>
</dbReference>
<dbReference type="STRING" id="1802443.A2117_01630"/>
<feature type="binding site" evidence="12">
    <location>
        <position position="24"/>
    </location>
    <ligand>
        <name>a divalent metal cation</name>
        <dbReference type="ChEBI" id="CHEBI:60240"/>
    </ligand>
</feature>
<protein>
    <recommendedName>
        <fullName evidence="13">Ribonuclease</fullName>
        <ecNumber evidence="13">3.1.26.4</ecNumber>
    </recommendedName>
</protein>
<dbReference type="Gene3D" id="3.30.420.10">
    <property type="entry name" value="Ribonuclease H-like superfamily/Ribonuclease H"/>
    <property type="match status" value="1"/>
</dbReference>
<evidence type="ECO:0000256" key="1">
    <source>
        <dbReference type="ARBA" id="ARBA00000077"/>
    </source>
</evidence>
<dbReference type="InterPro" id="IPR024567">
    <property type="entry name" value="RNase_HII/HIII_dom"/>
</dbReference>
<evidence type="ECO:0000256" key="3">
    <source>
        <dbReference type="ARBA" id="ARBA00004065"/>
    </source>
</evidence>
<feature type="domain" description="RNase H type-2" evidence="14">
    <location>
        <begin position="18"/>
        <end position="226"/>
    </location>
</feature>
<sequence>MQCPSLTEEKRLWRKGFRAVAGLDEAGRGPLAGPVVASAVAIENCKLKIENFKGVRDSKKLSFSQRKKLYKIITRCPEIKWGIGVVSNKIIDKINILEATKLAMERAIINLEKKLKIGRSKKSTIVGKIHWLILDGNFTLNTNTPQKPIVKADEKVFSCAAASILAKVTRDRIMRRYHRRYPRYRFDLHKGYPTRLHIKLLKKCGPSKIHRLSFRPVIQAKNLKRKA</sequence>
<dbReference type="InterPro" id="IPR022898">
    <property type="entry name" value="RNase_HII"/>
</dbReference>
<keyword evidence="8 12" id="KW-0479">Metal-binding</keyword>
<dbReference type="PROSITE" id="PS51975">
    <property type="entry name" value="RNASE_H_2"/>
    <property type="match status" value="1"/>
</dbReference>
<evidence type="ECO:0000256" key="7">
    <source>
        <dbReference type="ARBA" id="ARBA00022722"/>
    </source>
</evidence>
<dbReference type="Pfam" id="PF01351">
    <property type="entry name" value="RNase_HII"/>
    <property type="match status" value="1"/>
</dbReference>
<dbReference type="NCBIfam" id="NF000595">
    <property type="entry name" value="PRK00015.1-3"/>
    <property type="match status" value="1"/>
</dbReference>
<dbReference type="GO" id="GO:0006298">
    <property type="term" value="P:mismatch repair"/>
    <property type="evidence" value="ECO:0007669"/>
    <property type="project" value="TreeGrafter"/>
</dbReference>
<dbReference type="CDD" id="cd07182">
    <property type="entry name" value="RNase_HII_bacteria_HII_like"/>
    <property type="match status" value="1"/>
</dbReference>
<dbReference type="GO" id="GO:0032299">
    <property type="term" value="C:ribonuclease H2 complex"/>
    <property type="evidence" value="ECO:0007669"/>
    <property type="project" value="TreeGrafter"/>
</dbReference>
<comment type="similarity">
    <text evidence="5 13">Belongs to the RNase HII family.</text>
</comment>
<dbReference type="InterPro" id="IPR036397">
    <property type="entry name" value="RNaseH_sf"/>
</dbReference>
<evidence type="ECO:0000256" key="4">
    <source>
        <dbReference type="ARBA" id="ARBA00004496"/>
    </source>
</evidence>
<dbReference type="GO" id="GO:0043137">
    <property type="term" value="P:DNA replication, removal of RNA primer"/>
    <property type="evidence" value="ECO:0007669"/>
    <property type="project" value="TreeGrafter"/>
</dbReference>
<dbReference type="GO" id="GO:0005737">
    <property type="term" value="C:cytoplasm"/>
    <property type="evidence" value="ECO:0007669"/>
    <property type="project" value="UniProtKB-SubCell"/>
</dbReference>
<dbReference type="GO" id="GO:0004523">
    <property type="term" value="F:RNA-DNA hybrid ribonuclease activity"/>
    <property type="evidence" value="ECO:0007669"/>
    <property type="project" value="UniProtKB-UniRule"/>
</dbReference>
<comment type="cofactor">
    <cofactor evidence="12">
        <name>Mn(2+)</name>
        <dbReference type="ChEBI" id="CHEBI:29035"/>
    </cofactor>
    <cofactor evidence="12">
        <name>Mg(2+)</name>
        <dbReference type="ChEBI" id="CHEBI:18420"/>
    </cofactor>
    <text evidence="12">Manganese or magnesium. Binds 1 divalent metal ion per monomer in the absence of substrate. May bind a second metal ion after substrate binding.</text>
</comment>
<organism evidence="15 16">
    <name type="scientific">Candidatus Wildermuthbacteria bacterium GWA2_46_15</name>
    <dbReference type="NCBI Taxonomy" id="1802443"/>
    <lineage>
        <taxon>Bacteria</taxon>
        <taxon>Candidatus Wildermuthiibacteriota</taxon>
    </lineage>
</organism>
<evidence type="ECO:0000313" key="15">
    <source>
        <dbReference type="EMBL" id="OHA61849.1"/>
    </source>
</evidence>
<evidence type="ECO:0000256" key="9">
    <source>
        <dbReference type="ARBA" id="ARBA00022759"/>
    </source>
</evidence>
<feature type="binding site" evidence="12">
    <location>
        <position position="135"/>
    </location>
    <ligand>
        <name>a divalent metal cation</name>
        <dbReference type="ChEBI" id="CHEBI:60240"/>
    </ligand>
</feature>
<keyword evidence="7 12" id="KW-0540">Nuclease</keyword>
<comment type="catalytic activity">
    <reaction evidence="1 12 13">
        <text>Endonucleolytic cleavage to 5'-phosphomonoester.</text>
        <dbReference type="EC" id="3.1.26.4"/>
    </reaction>
</comment>
<reference evidence="15 16" key="1">
    <citation type="journal article" date="2016" name="Nat. Commun.">
        <title>Thousands of microbial genomes shed light on interconnected biogeochemical processes in an aquifer system.</title>
        <authorList>
            <person name="Anantharaman K."/>
            <person name="Brown C.T."/>
            <person name="Hug L.A."/>
            <person name="Sharon I."/>
            <person name="Castelle C.J."/>
            <person name="Probst A.J."/>
            <person name="Thomas B.C."/>
            <person name="Singh A."/>
            <person name="Wilkins M.J."/>
            <person name="Karaoz U."/>
            <person name="Brodie E.L."/>
            <person name="Williams K.H."/>
            <person name="Hubbard S.S."/>
            <person name="Banfield J.F."/>
        </authorList>
    </citation>
    <scope>NUCLEOTIDE SEQUENCE [LARGE SCALE GENOMIC DNA]</scope>
</reference>
<keyword evidence="9 12" id="KW-0255">Endonuclease</keyword>
<accession>A0A1G2QP23</accession>
<dbReference type="InterPro" id="IPR012337">
    <property type="entry name" value="RNaseH-like_sf"/>
</dbReference>
<evidence type="ECO:0000259" key="14">
    <source>
        <dbReference type="PROSITE" id="PS51975"/>
    </source>
</evidence>
<evidence type="ECO:0000256" key="12">
    <source>
        <dbReference type="PROSITE-ProRule" id="PRU01319"/>
    </source>
</evidence>
<keyword evidence="11" id="KW-0464">Manganese</keyword>
<dbReference type="SUPFAM" id="SSF53098">
    <property type="entry name" value="Ribonuclease H-like"/>
    <property type="match status" value="1"/>
</dbReference>
<dbReference type="InterPro" id="IPR001352">
    <property type="entry name" value="RNase_HII/HIII"/>
</dbReference>
<evidence type="ECO:0000256" key="5">
    <source>
        <dbReference type="ARBA" id="ARBA00007383"/>
    </source>
</evidence>
<comment type="subcellular location">
    <subcellularLocation>
        <location evidence="4">Cytoplasm</location>
    </subcellularLocation>
</comment>
<evidence type="ECO:0000256" key="11">
    <source>
        <dbReference type="ARBA" id="ARBA00023211"/>
    </source>
</evidence>
<dbReference type="EC" id="3.1.26.4" evidence="13"/>
<feature type="binding site" evidence="12">
    <location>
        <position position="25"/>
    </location>
    <ligand>
        <name>a divalent metal cation</name>
        <dbReference type="ChEBI" id="CHEBI:60240"/>
    </ligand>
</feature>
<dbReference type="Proteomes" id="UP000179245">
    <property type="component" value="Unassembled WGS sequence"/>
</dbReference>
<proteinExistence type="inferred from homology"/>
<gene>
    <name evidence="15" type="ORF">A2117_01630</name>
</gene>
<evidence type="ECO:0000256" key="13">
    <source>
        <dbReference type="RuleBase" id="RU003515"/>
    </source>
</evidence>
<evidence type="ECO:0000313" key="16">
    <source>
        <dbReference type="Proteomes" id="UP000179245"/>
    </source>
</evidence>
<evidence type="ECO:0000256" key="2">
    <source>
        <dbReference type="ARBA" id="ARBA00001946"/>
    </source>
</evidence>
<name>A0A1G2QP23_9BACT</name>